<keyword evidence="3" id="KW-1185">Reference proteome</keyword>
<reference evidence="3" key="1">
    <citation type="submission" date="2014-08" db="EMBL/GenBank/DDBJ databases">
        <authorList>
            <person name="Moulin L."/>
        </authorList>
    </citation>
    <scope>NUCLEOTIDE SEQUENCE [LARGE SCALE GENOMIC DNA]</scope>
</reference>
<dbReference type="Pfam" id="PF05598">
    <property type="entry name" value="DUF772"/>
    <property type="match status" value="1"/>
</dbReference>
<dbReference type="InterPro" id="IPR008490">
    <property type="entry name" value="Transposase_InsH_N"/>
</dbReference>
<dbReference type="AlphaFoldDB" id="A0A090FPK7"/>
<name>A0A090FPK7_MESPL</name>
<evidence type="ECO:0000313" key="2">
    <source>
        <dbReference type="EMBL" id="CDX20864.1"/>
    </source>
</evidence>
<protein>
    <recommendedName>
        <fullName evidence="1">Transposase InsH N-terminal domain-containing protein</fullName>
    </recommendedName>
</protein>
<organism evidence="2 3">
    <name type="scientific">Mesorhizobium plurifarium</name>
    <dbReference type="NCBI Taxonomy" id="69974"/>
    <lineage>
        <taxon>Bacteria</taxon>
        <taxon>Pseudomonadati</taxon>
        <taxon>Pseudomonadota</taxon>
        <taxon>Alphaproteobacteria</taxon>
        <taxon>Hyphomicrobiales</taxon>
        <taxon>Phyllobacteriaceae</taxon>
        <taxon>Mesorhizobium</taxon>
    </lineage>
</organism>
<feature type="domain" description="Transposase InsH N-terminal" evidence="1">
    <location>
        <begin position="1"/>
        <end position="34"/>
    </location>
</feature>
<gene>
    <name evidence="2" type="ORF">MPL3356_340060</name>
</gene>
<accession>A0A090FPK7</accession>
<dbReference type="EMBL" id="CCMZ01000028">
    <property type="protein sequence ID" value="CDX20864.1"/>
    <property type="molecule type" value="Genomic_DNA"/>
</dbReference>
<dbReference type="Proteomes" id="UP000045285">
    <property type="component" value="Unassembled WGS sequence"/>
</dbReference>
<sequence length="45" mass="5515">MMFKIKILQALYSLSDDQAEFQIQERLSFMRFLSKVRFTSQYMLM</sequence>
<evidence type="ECO:0000313" key="3">
    <source>
        <dbReference type="Proteomes" id="UP000045285"/>
    </source>
</evidence>
<evidence type="ECO:0000259" key="1">
    <source>
        <dbReference type="Pfam" id="PF05598"/>
    </source>
</evidence>
<proteinExistence type="predicted"/>